<feature type="domain" description="Glucosamine/galactosamine-6-phosphate isomerase" evidence="5">
    <location>
        <begin position="10"/>
        <end position="229"/>
    </location>
</feature>
<feature type="active site" description="Proton acceptor; for ring-opening step" evidence="4">
    <location>
        <position position="137"/>
    </location>
</feature>
<organism evidence="6 7">
    <name type="scientific">Aeribacillus pallidus</name>
    <dbReference type="NCBI Taxonomy" id="33936"/>
    <lineage>
        <taxon>Bacteria</taxon>
        <taxon>Bacillati</taxon>
        <taxon>Bacillota</taxon>
        <taxon>Bacilli</taxon>
        <taxon>Bacillales</taxon>
        <taxon>Bacillaceae</taxon>
        <taxon>Aeribacillus</taxon>
    </lineage>
</organism>
<dbReference type="GO" id="GO:0005975">
    <property type="term" value="P:carbohydrate metabolic process"/>
    <property type="evidence" value="ECO:0007669"/>
    <property type="project" value="InterPro"/>
</dbReference>
<evidence type="ECO:0000256" key="1">
    <source>
        <dbReference type="ARBA" id="ARBA00000644"/>
    </source>
</evidence>
<keyword evidence="2 4" id="KW-0378">Hydrolase</keyword>
<comment type="catalytic activity">
    <reaction evidence="1 4">
        <text>alpha-D-glucosamine 6-phosphate + H2O = beta-D-fructose 6-phosphate + NH4(+)</text>
        <dbReference type="Rhea" id="RHEA:12172"/>
        <dbReference type="ChEBI" id="CHEBI:15377"/>
        <dbReference type="ChEBI" id="CHEBI:28938"/>
        <dbReference type="ChEBI" id="CHEBI:57634"/>
        <dbReference type="ChEBI" id="CHEBI:75989"/>
        <dbReference type="EC" id="3.5.99.6"/>
    </reaction>
</comment>
<sequence>MEIIKVKDYEEMSEKAANIVIEHMKSLKRPVIGFATGSTPIGLYNCLVKKYQQKEVSFKHATTFNLDEYVGLPKENKNSYHYYMHENLFQHIDIQPENVHIPNGMAEDLEQECMTYDRLISKNKIDIQILGLGLNGHIGFNEPGTSFKSRTHIVKLDQSTRKANARFFQSIDEVPTKAITMGIETIMESKKILLLVSGKEKSDALARLLGNSDISEEFPASILRQHNDVTVIADEEALKKINE</sequence>
<comment type="pathway">
    <text evidence="4">Amino-sugar metabolism; N-acetylneuraminate degradation; D-fructose 6-phosphate from N-acetylneuraminate: step 5/5.</text>
</comment>
<dbReference type="InterPro" id="IPR037171">
    <property type="entry name" value="NagB/RpiA_transferase-like"/>
</dbReference>
<evidence type="ECO:0000259" key="5">
    <source>
        <dbReference type="Pfam" id="PF01182"/>
    </source>
</evidence>
<feature type="active site" description="Proton acceptor; for enolization step" evidence="4">
    <location>
        <position position="67"/>
    </location>
</feature>
<dbReference type="GO" id="GO:0006043">
    <property type="term" value="P:glucosamine catabolic process"/>
    <property type="evidence" value="ECO:0007669"/>
    <property type="project" value="TreeGrafter"/>
</dbReference>
<dbReference type="NCBIfam" id="TIGR00502">
    <property type="entry name" value="nagB"/>
    <property type="match status" value="1"/>
</dbReference>
<proteinExistence type="inferred from homology"/>
<protein>
    <recommendedName>
        <fullName evidence="4">Glucosamine-6-phosphate deaminase</fullName>
        <ecNumber evidence="4">3.5.99.6</ecNumber>
    </recommendedName>
    <alternativeName>
        <fullName evidence="4">GlcN6P deaminase</fullName>
        <shortName evidence="4">GNPDA</shortName>
    </alternativeName>
    <alternativeName>
        <fullName evidence="4">Glucosamine-6-phosphate isomerase</fullName>
    </alternativeName>
</protein>
<dbReference type="PANTHER" id="PTHR11280:SF5">
    <property type="entry name" value="GLUCOSAMINE-6-PHOSPHATE ISOMERASE"/>
    <property type="match status" value="1"/>
</dbReference>
<comment type="caution">
    <text evidence="6">The sequence shown here is derived from an EMBL/GenBank/DDBJ whole genome shotgun (WGS) entry which is preliminary data.</text>
</comment>
<feature type="active site" description="For ring-opening step" evidence="4">
    <location>
        <position position="142"/>
    </location>
</feature>
<evidence type="ECO:0000256" key="3">
    <source>
        <dbReference type="ARBA" id="ARBA00023277"/>
    </source>
</evidence>
<dbReference type="PROSITE" id="PS01161">
    <property type="entry name" value="GLC_GALNAC_ISOMERASE"/>
    <property type="match status" value="1"/>
</dbReference>
<dbReference type="OrthoDB" id="9791139at2"/>
<gene>
    <name evidence="4" type="primary">nagB</name>
    <name evidence="6" type="ORF">AZI98_13395</name>
</gene>
<comment type="function">
    <text evidence="4">Catalyzes the reversible isomerization-deamination of glucosamine 6-phosphate (GlcN6P) to form fructose 6-phosphate (Fru6P) and ammonium ion.</text>
</comment>
<dbReference type="FunFam" id="3.40.50.1360:FF:000003">
    <property type="entry name" value="Glucosamine-6-phosphate deaminase"/>
    <property type="match status" value="1"/>
</dbReference>
<reference evidence="6 7" key="1">
    <citation type="submission" date="2016-04" db="EMBL/GenBank/DDBJ databases">
        <title>Draft genome sequence of Aeribacillus pallidus 8m3 from petroleum reservoir.</title>
        <authorList>
            <person name="Poltaraus A.B."/>
            <person name="Nazina T.N."/>
            <person name="Tourova T.P."/>
            <person name="Malakho S.M."/>
            <person name="Korshunova A.V."/>
            <person name="Sokolova D.S."/>
        </authorList>
    </citation>
    <scope>NUCLEOTIDE SEQUENCE [LARGE SCALE GENOMIC DNA]</scope>
    <source>
        <strain evidence="6 7">8m3</strain>
    </source>
</reference>
<evidence type="ECO:0000313" key="6">
    <source>
        <dbReference type="EMBL" id="KZN95434.1"/>
    </source>
</evidence>
<comment type="caution">
    <text evidence="4">Lacks conserved residue(s) required for the propagation of feature annotation.</text>
</comment>
<dbReference type="EMBL" id="LWBR01000048">
    <property type="protein sequence ID" value="KZN95434.1"/>
    <property type="molecule type" value="Genomic_DNA"/>
</dbReference>
<dbReference type="RefSeq" id="WP_063388779.1">
    <property type="nucleotide sequence ID" value="NZ_LWBR01000048.1"/>
</dbReference>
<name>A0A165WY64_9BACI</name>
<dbReference type="InterPro" id="IPR006148">
    <property type="entry name" value="Glc/Gal-6P_isomerase"/>
</dbReference>
<dbReference type="EC" id="3.5.99.6" evidence="4"/>
<dbReference type="AlphaFoldDB" id="A0A165WY64"/>
<evidence type="ECO:0000256" key="2">
    <source>
        <dbReference type="ARBA" id="ARBA00022801"/>
    </source>
</evidence>
<comment type="similarity">
    <text evidence="4">Belongs to the glucosamine/galactosamine-6-phosphate isomerase family. NagB subfamily.</text>
</comment>
<dbReference type="GO" id="GO:0006046">
    <property type="term" value="P:N-acetylglucosamine catabolic process"/>
    <property type="evidence" value="ECO:0007669"/>
    <property type="project" value="UniProtKB-UniRule"/>
</dbReference>
<dbReference type="InterPro" id="IPR004547">
    <property type="entry name" value="Glucosamine6P_isomerase"/>
</dbReference>
<dbReference type="InterPro" id="IPR018321">
    <property type="entry name" value="Glucosamine6P_isomerase_CS"/>
</dbReference>
<accession>A0A165WY64</accession>
<feature type="active site" description="For ring-opening step" evidence="4">
    <location>
        <position position="135"/>
    </location>
</feature>
<evidence type="ECO:0000256" key="4">
    <source>
        <dbReference type="HAMAP-Rule" id="MF_01241"/>
    </source>
</evidence>
<dbReference type="PANTHER" id="PTHR11280">
    <property type="entry name" value="GLUCOSAMINE-6-PHOSPHATE ISOMERASE"/>
    <property type="match status" value="1"/>
</dbReference>
<dbReference type="GO" id="GO:0019262">
    <property type="term" value="P:N-acetylneuraminate catabolic process"/>
    <property type="evidence" value="ECO:0007669"/>
    <property type="project" value="UniProtKB-UniRule"/>
</dbReference>
<keyword evidence="3 4" id="KW-0119">Carbohydrate metabolism</keyword>
<dbReference type="Gene3D" id="3.40.50.1360">
    <property type="match status" value="1"/>
</dbReference>
<dbReference type="HAMAP" id="MF_01241">
    <property type="entry name" value="GlcN6P_deamin"/>
    <property type="match status" value="1"/>
</dbReference>
<dbReference type="SUPFAM" id="SSF100950">
    <property type="entry name" value="NagB/RpiA/CoA transferase-like"/>
    <property type="match status" value="1"/>
</dbReference>
<dbReference type="CDD" id="cd01399">
    <property type="entry name" value="GlcN6P_deaminase"/>
    <property type="match status" value="1"/>
</dbReference>
<dbReference type="GO" id="GO:0005737">
    <property type="term" value="C:cytoplasm"/>
    <property type="evidence" value="ECO:0007669"/>
    <property type="project" value="TreeGrafter"/>
</dbReference>
<keyword evidence="7" id="KW-1185">Reference proteome</keyword>
<dbReference type="UniPathway" id="UPA00629">
    <property type="reaction ID" value="UER00684"/>
</dbReference>
<dbReference type="GO" id="GO:0004342">
    <property type="term" value="F:glucosamine-6-phosphate deaminase activity"/>
    <property type="evidence" value="ECO:0007669"/>
    <property type="project" value="UniProtKB-UniRule"/>
</dbReference>
<dbReference type="STRING" id="33936.AZI98_13395"/>
<dbReference type="Pfam" id="PF01182">
    <property type="entry name" value="Glucosamine_iso"/>
    <property type="match status" value="1"/>
</dbReference>
<dbReference type="Proteomes" id="UP000076476">
    <property type="component" value="Unassembled WGS sequence"/>
</dbReference>
<dbReference type="GO" id="GO:0042802">
    <property type="term" value="F:identical protein binding"/>
    <property type="evidence" value="ECO:0007669"/>
    <property type="project" value="TreeGrafter"/>
</dbReference>
<evidence type="ECO:0000313" key="7">
    <source>
        <dbReference type="Proteomes" id="UP000076476"/>
    </source>
</evidence>